<evidence type="ECO:0000313" key="1">
    <source>
        <dbReference type="EMBL" id="KIK06444.1"/>
    </source>
</evidence>
<gene>
    <name evidence="1" type="ORF">K443DRAFT_674423</name>
</gene>
<dbReference type="AlphaFoldDB" id="A0A0C9XXV4"/>
<dbReference type="Proteomes" id="UP000054477">
    <property type="component" value="Unassembled WGS sequence"/>
</dbReference>
<sequence>MLAASRPLVNSPWVCVSCSHLVRKVTLRASVRRRHTVGHIELLGQRHVGPAGTVLSFSNPCSSTNECSTPGKLHVGTESQASVFEEASEDYTAVMVESKPLPPSILELVKTTLPSVLPEPVADDPSVFEERDSDYITYAPAEQAVYSSTHALAHLITDHRYEEAYSLFVELRDLGVVIPPSRFYEQAALASLRVPEESVSRFADWFSLIPPAHLAVSPRKFEEVRRVILQTPIINLHLVTSMALILASKGYADVISIHAVPLVIRYASPEMSRQFLDDFMQAHRLYWNSHRPQDAPYMMKKTFTNVRGIAIRALAFSRRLEEAVALLPDSHNSTFRLTRYTYDVLLRGLRTTREHKVKQHIPLVMALRNQESTSIPAPHHSSDILADLSENAGLMWEIKFPTPIHVSDSLAETLRYLKNGLSSNADIPHPYTIVNFFAAYQLTGRSRGLALLLQRSIRSSYASTSAFVLAEMLYYQKLKQHSLVIQAFVDHFYLSGVPRDDVLTCYNRLKHQQAEFSRQYHVSTEEEEAPPHRVCEYGDGIVLPRGKLWPSAQHCNLVWHSLVAIAPDDATVERLYHKLLKVAADGHSPEPNGLQSIKPLVTPVKVTTSSGAFIPFIKRLMFASGAGRGAKIISNMLTLGLRPNVYHFTELAGRYARMGDARRAFLLLNKMENQTKIGTASSATAEQQDNIFPPPDLIMYISLVRGFILARNLEGALEVDRRMRLVHEHVLGQNEYLDIAYADLQALKQEVAGASP</sequence>
<dbReference type="InterPro" id="IPR011990">
    <property type="entry name" value="TPR-like_helical_dom_sf"/>
</dbReference>
<protein>
    <recommendedName>
        <fullName evidence="3">Pentatricopeptide repeat protein</fullName>
    </recommendedName>
</protein>
<reference evidence="2" key="2">
    <citation type="submission" date="2015-01" db="EMBL/GenBank/DDBJ databases">
        <title>Evolutionary Origins and Diversification of the Mycorrhizal Mutualists.</title>
        <authorList>
            <consortium name="DOE Joint Genome Institute"/>
            <consortium name="Mycorrhizal Genomics Consortium"/>
            <person name="Kohler A."/>
            <person name="Kuo A."/>
            <person name="Nagy L.G."/>
            <person name="Floudas D."/>
            <person name="Copeland A."/>
            <person name="Barry K.W."/>
            <person name="Cichocki N."/>
            <person name="Veneault-Fourrey C."/>
            <person name="LaButti K."/>
            <person name="Lindquist E.A."/>
            <person name="Lipzen A."/>
            <person name="Lundell T."/>
            <person name="Morin E."/>
            <person name="Murat C."/>
            <person name="Riley R."/>
            <person name="Ohm R."/>
            <person name="Sun H."/>
            <person name="Tunlid A."/>
            <person name="Henrissat B."/>
            <person name="Grigoriev I.V."/>
            <person name="Hibbett D.S."/>
            <person name="Martin F."/>
        </authorList>
    </citation>
    <scope>NUCLEOTIDE SEQUENCE [LARGE SCALE GENOMIC DNA]</scope>
    <source>
        <strain evidence="2">LaAM-08-1</strain>
    </source>
</reference>
<dbReference type="Pfam" id="PF13812">
    <property type="entry name" value="PPR_3"/>
    <property type="match status" value="1"/>
</dbReference>
<keyword evidence="2" id="KW-1185">Reference proteome</keyword>
<dbReference type="OrthoDB" id="185373at2759"/>
<name>A0A0C9XXV4_9AGAR</name>
<dbReference type="EMBL" id="KN838553">
    <property type="protein sequence ID" value="KIK06444.1"/>
    <property type="molecule type" value="Genomic_DNA"/>
</dbReference>
<evidence type="ECO:0000313" key="2">
    <source>
        <dbReference type="Proteomes" id="UP000054477"/>
    </source>
</evidence>
<dbReference type="Gene3D" id="1.25.40.10">
    <property type="entry name" value="Tetratricopeptide repeat domain"/>
    <property type="match status" value="1"/>
</dbReference>
<proteinExistence type="predicted"/>
<dbReference type="STRING" id="1095629.A0A0C9XXV4"/>
<evidence type="ECO:0008006" key="3">
    <source>
        <dbReference type="Google" id="ProtNLM"/>
    </source>
</evidence>
<organism evidence="1 2">
    <name type="scientific">Laccaria amethystina LaAM-08-1</name>
    <dbReference type="NCBI Taxonomy" id="1095629"/>
    <lineage>
        <taxon>Eukaryota</taxon>
        <taxon>Fungi</taxon>
        <taxon>Dikarya</taxon>
        <taxon>Basidiomycota</taxon>
        <taxon>Agaricomycotina</taxon>
        <taxon>Agaricomycetes</taxon>
        <taxon>Agaricomycetidae</taxon>
        <taxon>Agaricales</taxon>
        <taxon>Agaricineae</taxon>
        <taxon>Hydnangiaceae</taxon>
        <taxon>Laccaria</taxon>
    </lineage>
</organism>
<dbReference type="HOGENOM" id="CLU_017541_0_0_1"/>
<accession>A0A0C9XXV4</accession>
<reference evidence="1 2" key="1">
    <citation type="submission" date="2014-04" db="EMBL/GenBank/DDBJ databases">
        <authorList>
            <consortium name="DOE Joint Genome Institute"/>
            <person name="Kuo A."/>
            <person name="Kohler A."/>
            <person name="Nagy L.G."/>
            <person name="Floudas D."/>
            <person name="Copeland A."/>
            <person name="Barry K.W."/>
            <person name="Cichocki N."/>
            <person name="Veneault-Fourrey C."/>
            <person name="LaButti K."/>
            <person name="Lindquist E.A."/>
            <person name="Lipzen A."/>
            <person name="Lundell T."/>
            <person name="Morin E."/>
            <person name="Murat C."/>
            <person name="Sun H."/>
            <person name="Tunlid A."/>
            <person name="Henrissat B."/>
            <person name="Grigoriev I.V."/>
            <person name="Hibbett D.S."/>
            <person name="Martin F."/>
            <person name="Nordberg H.P."/>
            <person name="Cantor M.N."/>
            <person name="Hua S.X."/>
        </authorList>
    </citation>
    <scope>NUCLEOTIDE SEQUENCE [LARGE SCALE GENOMIC DNA]</scope>
    <source>
        <strain evidence="1 2">LaAM-08-1</strain>
    </source>
</reference>
<dbReference type="InterPro" id="IPR002885">
    <property type="entry name" value="PPR_rpt"/>
</dbReference>